<dbReference type="PANTHER" id="PTHR39639">
    <property type="entry name" value="CHROMOSOME 16, WHOLE GENOME SHOTGUN SEQUENCE"/>
    <property type="match status" value="1"/>
</dbReference>
<evidence type="ECO:0000259" key="2">
    <source>
        <dbReference type="Pfam" id="PF03235"/>
    </source>
</evidence>
<dbReference type="InterPro" id="IPR004919">
    <property type="entry name" value="GmrSD_N"/>
</dbReference>
<dbReference type="EMBL" id="WMEX01000003">
    <property type="protein sequence ID" value="MYL26503.1"/>
    <property type="molecule type" value="Genomic_DNA"/>
</dbReference>
<sequence length="399" mass="45900">MSNKALEEILEETDGKGEGTGIEAEDSFDEDGIETPFDPKKIDVITQQRTVDLLMKRLREGELNLSPDFQRKANLWSDAVKSSLIESMLLRIPIPSLYVSEDEEGNYEVVDGLQRLCAIAHFYDVHDLNKEVGTALDPLKLRRLNSLTDFEGDVFRKLPRPFQRRIEETELTLHIIRPGTPKKVKFNIFSRINRGGLPLKGQEIRNAIFSGKWREVVRELAESEQFKKATEYKVKGSRLEDHELVLRFVCHYILFSSSKKREDDQNLDSFLNDMVEDTLQKLTEDDWKNVKSAFFVAMERSVQIFGRLAFRKYSDKTQSRKPINKGLFESESVAMALMDSDQFAKLQDKNDQFMEKFAAMSLDAEGDFYKSMYSATGRGWASNTRIEALNESISEIVDD</sequence>
<evidence type="ECO:0000313" key="3">
    <source>
        <dbReference type="EMBL" id="MYL26503.1"/>
    </source>
</evidence>
<comment type="caution">
    <text evidence="3">The sequence shown here is derived from an EMBL/GenBank/DDBJ whole genome shotgun (WGS) entry which is preliminary data.</text>
</comment>
<organism evidence="3 4">
    <name type="scientific">Vreelandella halophila</name>
    <dbReference type="NCBI Taxonomy" id="86177"/>
    <lineage>
        <taxon>Bacteria</taxon>
        <taxon>Pseudomonadati</taxon>
        <taxon>Pseudomonadota</taxon>
        <taxon>Gammaproteobacteria</taxon>
        <taxon>Oceanospirillales</taxon>
        <taxon>Halomonadaceae</taxon>
        <taxon>Vreelandella</taxon>
    </lineage>
</organism>
<accession>A0A9X5B5I5</accession>
<dbReference type="Proteomes" id="UP000460751">
    <property type="component" value="Unassembled WGS sequence"/>
</dbReference>
<feature type="region of interest" description="Disordered" evidence="1">
    <location>
        <begin position="1"/>
        <end position="31"/>
    </location>
</feature>
<protein>
    <submittedName>
        <fullName evidence="3">DUF262 domain-containing protein</fullName>
    </submittedName>
</protein>
<evidence type="ECO:0000256" key="1">
    <source>
        <dbReference type="SAM" id="MobiDB-lite"/>
    </source>
</evidence>
<proteinExistence type="predicted"/>
<dbReference type="PANTHER" id="PTHR39639:SF1">
    <property type="entry name" value="DUF262 DOMAIN-CONTAINING PROTEIN"/>
    <property type="match status" value="1"/>
</dbReference>
<keyword evidence="4" id="KW-1185">Reference proteome</keyword>
<reference evidence="3 4" key="1">
    <citation type="submission" date="2019-11" db="EMBL/GenBank/DDBJ databases">
        <title>Genome sequences of 17 halophilic strains isolated from different environments.</title>
        <authorList>
            <person name="Furrow R.E."/>
        </authorList>
    </citation>
    <scope>NUCLEOTIDE SEQUENCE [LARGE SCALE GENOMIC DNA]</scope>
    <source>
        <strain evidence="3 4">22507_15_FS</strain>
    </source>
</reference>
<name>A0A9X5B5I5_9GAMM</name>
<dbReference type="AlphaFoldDB" id="A0A9X5B5I5"/>
<dbReference type="OrthoDB" id="7802453at2"/>
<gene>
    <name evidence="3" type="ORF">GLW01_06805</name>
</gene>
<dbReference type="Pfam" id="PF03235">
    <property type="entry name" value="GmrSD_N"/>
    <property type="match status" value="1"/>
</dbReference>
<evidence type="ECO:0000313" key="4">
    <source>
        <dbReference type="Proteomes" id="UP000460751"/>
    </source>
</evidence>
<feature type="domain" description="GmrSD restriction endonucleases N-terminal" evidence="2">
    <location>
        <begin position="64"/>
        <end position="209"/>
    </location>
</feature>
<dbReference type="RefSeq" id="WP_160898588.1">
    <property type="nucleotide sequence ID" value="NZ_WMEX01000003.1"/>
</dbReference>